<evidence type="ECO:0000313" key="2">
    <source>
        <dbReference type="Proteomes" id="UP000233399"/>
    </source>
</evidence>
<proteinExistence type="predicted"/>
<dbReference type="RefSeq" id="WP_021782109.1">
    <property type="nucleotide sequence ID" value="NZ_KK214950.1"/>
</dbReference>
<comment type="caution">
    <text evidence="1">The sequence shown here is derived from an EMBL/GenBank/DDBJ whole genome shotgun (WGS) entry which is preliminary data.</text>
</comment>
<organism evidence="1 2">
    <name type="scientific">Pseudomonas monteilii</name>
    <dbReference type="NCBI Taxonomy" id="76759"/>
    <lineage>
        <taxon>Bacteria</taxon>
        <taxon>Pseudomonadati</taxon>
        <taxon>Pseudomonadota</taxon>
        <taxon>Gammaproteobacteria</taxon>
        <taxon>Pseudomonadales</taxon>
        <taxon>Pseudomonadaceae</taxon>
        <taxon>Pseudomonas</taxon>
    </lineage>
</organism>
<name>A0A2N1IYK5_9PSED</name>
<dbReference type="AlphaFoldDB" id="A0A2N1IYK5"/>
<evidence type="ECO:0000313" key="1">
    <source>
        <dbReference type="EMBL" id="PKI25796.1"/>
    </source>
</evidence>
<reference evidence="1 2" key="1">
    <citation type="submission" date="2017-12" db="EMBL/GenBank/DDBJ databases">
        <title>Isolation and characterization of an aerobic denitrifying Pseudomonas monteilii CY06 from aquaculture ponds.</title>
        <authorList>
            <person name="Ma Q."/>
            <person name="Cai Y."/>
            <person name="He Z."/>
        </authorList>
    </citation>
    <scope>NUCLEOTIDE SEQUENCE [LARGE SCALE GENOMIC DNA]</scope>
    <source>
        <strain evidence="1 2">CY06</strain>
    </source>
</reference>
<sequence>MNSLWIAVAIFGCLVAASLLMMQWYPKLASHHRDEDTNTVIRLVANIFVVMTSLVFGLMINSAKNTFESIDANFHGYATSMIIFDRTLRGYGESAQDTRNRLVTYLEHAIETPYRGDEALQHRNSEAAKYLDDIGKSLAAIKPPDRYHETMLQDIRQQYHSLIEQRWRIVEQSEGAIPGPLIGMLVAWLTLIFASFGYRAPRNSMVTGMFVVSSMLIAASVYLVLDMDVPFHGPIQISDEPLRRALAVMQL</sequence>
<gene>
    <name evidence="1" type="ORF">CXB65_01650</name>
</gene>
<dbReference type="InterPro" id="IPR025333">
    <property type="entry name" value="DUF4239"/>
</dbReference>
<protein>
    <submittedName>
        <fullName evidence="1">DUF4239 domain-containing protein</fullName>
    </submittedName>
</protein>
<accession>A0A2N1IYK5</accession>
<dbReference type="Pfam" id="PF14023">
    <property type="entry name" value="Bestrophin-like"/>
    <property type="match status" value="1"/>
</dbReference>
<dbReference type="Proteomes" id="UP000233399">
    <property type="component" value="Unassembled WGS sequence"/>
</dbReference>
<dbReference type="EMBL" id="PJCG01000002">
    <property type="protein sequence ID" value="PKI25796.1"/>
    <property type="molecule type" value="Genomic_DNA"/>
</dbReference>